<organism evidence="2">
    <name type="scientific">Capitella teleta</name>
    <name type="common">Polychaete worm</name>
    <dbReference type="NCBI Taxonomy" id="283909"/>
    <lineage>
        <taxon>Eukaryota</taxon>
        <taxon>Metazoa</taxon>
        <taxon>Spiralia</taxon>
        <taxon>Lophotrochozoa</taxon>
        <taxon>Annelida</taxon>
        <taxon>Polychaeta</taxon>
        <taxon>Sedentaria</taxon>
        <taxon>Scolecida</taxon>
        <taxon>Capitellidae</taxon>
        <taxon>Capitella</taxon>
    </lineage>
</organism>
<dbReference type="PANTHER" id="PTHR34415:SF1">
    <property type="entry name" value="INTEGRASE CATALYTIC DOMAIN-CONTAINING PROTEIN"/>
    <property type="match status" value="1"/>
</dbReference>
<name>R7TQ78_CAPTE</name>
<dbReference type="Proteomes" id="UP000014760">
    <property type="component" value="Unassembled WGS sequence"/>
</dbReference>
<dbReference type="AlphaFoldDB" id="R7TQ78"/>
<dbReference type="EnsemblMetazoa" id="CapteT201412">
    <property type="protein sequence ID" value="CapteP201412"/>
    <property type="gene ID" value="CapteG201412"/>
</dbReference>
<dbReference type="PANTHER" id="PTHR34415">
    <property type="entry name" value="INTEGRASE CATALYTIC DOMAIN-CONTAINING PROTEIN"/>
    <property type="match status" value="1"/>
</dbReference>
<reference evidence="4" key="1">
    <citation type="submission" date="2012-12" db="EMBL/GenBank/DDBJ databases">
        <authorList>
            <person name="Hellsten U."/>
            <person name="Grimwood J."/>
            <person name="Chapman J.A."/>
            <person name="Shapiro H."/>
            <person name="Aerts A."/>
            <person name="Otillar R.P."/>
            <person name="Terry A.Y."/>
            <person name="Boore J.L."/>
            <person name="Simakov O."/>
            <person name="Marletaz F."/>
            <person name="Cho S.-J."/>
            <person name="Edsinger-Gonzales E."/>
            <person name="Havlak P."/>
            <person name="Kuo D.-H."/>
            <person name="Larsson T."/>
            <person name="Lv J."/>
            <person name="Arendt D."/>
            <person name="Savage R."/>
            <person name="Osoegawa K."/>
            <person name="de Jong P."/>
            <person name="Lindberg D.R."/>
            <person name="Seaver E.C."/>
            <person name="Weisblat D.A."/>
            <person name="Putnam N.H."/>
            <person name="Grigoriev I.V."/>
            <person name="Rokhsar D.S."/>
        </authorList>
    </citation>
    <scope>NUCLEOTIDE SEQUENCE</scope>
    <source>
        <strain evidence="4">I ESC-2004</strain>
    </source>
</reference>
<feature type="region of interest" description="Disordered" evidence="1">
    <location>
        <begin position="338"/>
        <end position="364"/>
    </location>
</feature>
<sequence>MPTRDRKKKELKKAAKHCLTLHAVFAAAKSQDDRAPPQVSDPEPIPSPELPPSCRSAYDNVAPLCVPPSNPPQKEPPSCRARPSSPTNYEPRAKKKKSGGHKVGMTLEELDKYPGIESDMTENEDGQMQQVLFCKLCRKWKATGLNGSSTWGETPCTYPREDKVKLHLKSQQHRDAITMAASEGSLDRLSKVFTQFNIQLWERLKEQEEHLAFAAQERALYQAMECLLQPSSACWYGRRHIYRSGHGLAETSWELWSSLKGIKKMHHFKFDSATPGVVLFRENSDAEWASYNIFNSLDLPQRDHRPIPPPGLDRKRIEYLYHSIRPYVPEEFKDIVCPPPAGLNKRPTTNDNDDDDEDRPRKKR</sequence>
<evidence type="ECO:0000313" key="3">
    <source>
        <dbReference type="EnsemblMetazoa" id="CapteP201412"/>
    </source>
</evidence>
<proteinExistence type="predicted"/>
<protein>
    <submittedName>
        <fullName evidence="2 3">Uncharacterized protein</fullName>
    </submittedName>
</protein>
<reference evidence="3" key="3">
    <citation type="submission" date="2015-06" db="UniProtKB">
        <authorList>
            <consortium name="EnsemblMetazoa"/>
        </authorList>
    </citation>
    <scope>IDENTIFICATION</scope>
</reference>
<dbReference type="OrthoDB" id="6146569at2759"/>
<accession>R7TQ78</accession>
<dbReference type="HOGENOM" id="CLU_761300_0_0_1"/>
<dbReference type="EMBL" id="AMQN01002699">
    <property type="status" value="NOT_ANNOTATED_CDS"/>
    <property type="molecule type" value="Genomic_DNA"/>
</dbReference>
<dbReference type="EMBL" id="KB309853">
    <property type="protein sequence ID" value="ELT93190.1"/>
    <property type="molecule type" value="Genomic_DNA"/>
</dbReference>
<gene>
    <name evidence="2" type="ORF">CAPTEDRAFT_201412</name>
</gene>
<feature type="compositionally biased region" description="Pro residues" evidence="1">
    <location>
        <begin position="65"/>
        <end position="75"/>
    </location>
</feature>
<feature type="region of interest" description="Disordered" evidence="1">
    <location>
        <begin position="28"/>
        <end position="104"/>
    </location>
</feature>
<dbReference type="EMBL" id="AMQN01002698">
    <property type="status" value="NOT_ANNOTATED_CDS"/>
    <property type="molecule type" value="Genomic_DNA"/>
</dbReference>
<evidence type="ECO:0000256" key="1">
    <source>
        <dbReference type="SAM" id="MobiDB-lite"/>
    </source>
</evidence>
<evidence type="ECO:0000313" key="2">
    <source>
        <dbReference type="EMBL" id="ELT93190.1"/>
    </source>
</evidence>
<keyword evidence="4" id="KW-1185">Reference proteome</keyword>
<reference evidence="2 4" key="2">
    <citation type="journal article" date="2013" name="Nature">
        <title>Insights into bilaterian evolution from three spiralian genomes.</title>
        <authorList>
            <person name="Simakov O."/>
            <person name="Marletaz F."/>
            <person name="Cho S.J."/>
            <person name="Edsinger-Gonzales E."/>
            <person name="Havlak P."/>
            <person name="Hellsten U."/>
            <person name="Kuo D.H."/>
            <person name="Larsson T."/>
            <person name="Lv J."/>
            <person name="Arendt D."/>
            <person name="Savage R."/>
            <person name="Osoegawa K."/>
            <person name="de Jong P."/>
            <person name="Grimwood J."/>
            <person name="Chapman J.A."/>
            <person name="Shapiro H."/>
            <person name="Aerts A."/>
            <person name="Otillar R.P."/>
            <person name="Terry A.Y."/>
            <person name="Boore J.L."/>
            <person name="Grigoriev I.V."/>
            <person name="Lindberg D.R."/>
            <person name="Seaver E.C."/>
            <person name="Weisblat D.A."/>
            <person name="Putnam N.H."/>
            <person name="Rokhsar D.S."/>
        </authorList>
    </citation>
    <scope>NUCLEOTIDE SEQUENCE</scope>
    <source>
        <strain evidence="2 4">I ESC-2004</strain>
    </source>
</reference>
<evidence type="ECO:0000313" key="4">
    <source>
        <dbReference type="Proteomes" id="UP000014760"/>
    </source>
</evidence>